<gene>
    <name evidence="2" type="ORF">HMPREF9151_01019</name>
</gene>
<evidence type="ECO:0000256" key="1">
    <source>
        <dbReference type="SAM" id="MobiDB-lite"/>
    </source>
</evidence>
<comment type="caution">
    <text evidence="2">The sequence shown here is derived from an EMBL/GenBank/DDBJ whole genome shotgun (WGS) entry which is preliminary data.</text>
</comment>
<proteinExistence type="predicted"/>
<feature type="region of interest" description="Disordered" evidence="1">
    <location>
        <begin position="34"/>
        <end position="58"/>
    </location>
</feature>
<dbReference type="RefSeq" id="WP_009162233.1">
    <property type="nucleotide sequence ID" value="NZ_KB290986.1"/>
</dbReference>
<protein>
    <submittedName>
        <fullName evidence="2">Uncharacterized protein</fullName>
    </submittedName>
</protein>
<organism evidence="2 3">
    <name type="scientific">Hoylesella saccharolytica F0055</name>
    <dbReference type="NCBI Taxonomy" id="1127699"/>
    <lineage>
        <taxon>Bacteria</taxon>
        <taxon>Pseudomonadati</taxon>
        <taxon>Bacteroidota</taxon>
        <taxon>Bacteroidia</taxon>
        <taxon>Bacteroidales</taxon>
        <taxon>Prevotellaceae</taxon>
        <taxon>Hoylesella</taxon>
    </lineage>
</organism>
<dbReference type="STRING" id="1127699.HMPREF9151_01019"/>
<keyword evidence="3" id="KW-1185">Reference proteome</keyword>
<dbReference type="PATRIC" id="fig|1127699.3.peg.944"/>
<evidence type="ECO:0000313" key="2">
    <source>
        <dbReference type="EMBL" id="EKY01477.1"/>
    </source>
</evidence>
<dbReference type="AlphaFoldDB" id="L1NE51"/>
<sequence length="58" mass="6710">MKRKLLKRLEYEKPEVSIIPLLEEGFICSSVVPKSPADANSEEDWIEDPEKDMGEFEI</sequence>
<feature type="compositionally biased region" description="Acidic residues" evidence="1">
    <location>
        <begin position="40"/>
        <end position="50"/>
    </location>
</feature>
<dbReference type="Proteomes" id="UP000010433">
    <property type="component" value="Unassembled WGS sequence"/>
</dbReference>
<reference evidence="2 3" key="1">
    <citation type="submission" date="2012-05" db="EMBL/GenBank/DDBJ databases">
        <authorList>
            <person name="Weinstock G."/>
            <person name="Sodergren E."/>
            <person name="Lobos E.A."/>
            <person name="Fulton L."/>
            <person name="Fulton R."/>
            <person name="Courtney L."/>
            <person name="Fronick C."/>
            <person name="O'Laughlin M."/>
            <person name="Godfrey J."/>
            <person name="Wilson R.M."/>
            <person name="Miner T."/>
            <person name="Farmer C."/>
            <person name="Delehaunty K."/>
            <person name="Cordes M."/>
            <person name="Minx P."/>
            <person name="Tomlinson C."/>
            <person name="Chen J."/>
            <person name="Wollam A."/>
            <person name="Pepin K.H."/>
            <person name="Bhonagiri V."/>
            <person name="Zhang X."/>
            <person name="Suruliraj S."/>
            <person name="Warren W."/>
            <person name="Mitreva M."/>
            <person name="Mardis E.R."/>
            <person name="Wilson R.K."/>
        </authorList>
    </citation>
    <scope>NUCLEOTIDE SEQUENCE [LARGE SCALE GENOMIC DNA]</scope>
    <source>
        <strain evidence="2 3">F0055</strain>
    </source>
</reference>
<dbReference type="EMBL" id="AMEP01000068">
    <property type="protein sequence ID" value="EKY01477.1"/>
    <property type="molecule type" value="Genomic_DNA"/>
</dbReference>
<accession>L1NE51</accession>
<dbReference type="HOGENOM" id="CLU_179299_3_1_10"/>
<evidence type="ECO:0000313" key="3">
    <source>
        <dbReference type="Proteomes" id="UP000010433"/>
    </source>
</evidence>
<name>L1NE51_9BACT</name>